<dbReference type="InterPro" id="IPR000121">
    <property type="entry name" value="PEP_util_C"/>
</dbReference>
<evidence type="ECO:0000256" key="2">
    <source>
        <dbReference type="ARBA" id="ARBA00022723"/>
    </source>
</evidence>
<evidence type="ECO:0000256" key="4">
    <source>
        <dbReference type="ARBA" id="ARBA00022840"/>
    </source>
</evidence>
<proteinExistence type="inferred from homology"/>
<dbReference type="RefSeq" id="WP_111522377.1">
    <property type="nucleotide sequence ID" value="NZ_RBTD01000332.1"/>
</dbReference>
<dbReference type="Gene3D" id="3.20.20.60">
    <property type="entry name" value="Phosphoenolpyruvate-binding domains"/>
    <property type="match status" value="1"/>
</dbReference>
<accession>A0A3M5J2C5</accession>
<protein>
    <submittedName>
        <fullName evidence="6">PEP-utilizing enzyme protein</fullName>
    </submittedName>
</protein>
<dbReference type="InterPro" id="IPR006319">
    <property type="entry name" value="PEP_synth"/>
</dbReference>
<dbReference type="SUPFAM" id="SSF51621">
    <property type="entry name" value="Phosphoenolpyruvate/pyruvate domain"/>
    <property type="match status" value="1"/>
</dbReference>
<dbReference type="PANTHER" id="PTHR43030:SF1">
    <property type="entry name" value="PHOSPHOENOLPYRUVATE SYNTHASE"/>
    <property type="match status" value="1"/>
</dbReference>
<dbReference type="PANTHER" id="PTHR43030">
    <property type="entry name" value="PHOSPHOENOLPYRUVATE SYNTHASE"/>
    <property type="match status" value="1"/>
</dbReference>
<sequence length="287" mass="32378">MNFRLSLSGELPKPSVAALFTGVGLLRSEFVLRRHGASLQQLYVQEALTQYVAAVCERFAGKPVWYRFADLWADEAATLTNDKTYSVEQNPMLGIRGLRRARVDQEAFRLELEILGALGERFDNLHIIFPFIQDHAEFDYFASLLRKMQWPNRYGAMLEVPSALLEVEQLISSGASNLVFGLNDLSCLTLGQDRGTDAIKLHPALWRLINLAIADISGRCEYGVAGKLSSKILEKVEQETVDYISLHYGQLPELMNNPAFLEMEDVNLVTQIKRQTNLAKLSLKRET</sequence>
<evidence type="ECO:0000256" key="3">
    <source>
        <dbReference type="ARBA" id="ARBA00022741"/>
    </source>
</evidence>
<dbReference type="GO" id="GO:0046872">
    <property type="term" value="F:metal ion binding"/>
    <property type="evidence" value="ECO:0007669"/>
    <property type="project" value="UniProtKB-KW"/>
</dbReference>
<dbReference type="InterPro" id="IPR040442">
    <property type="entry name" value="Pyrv_kinase-like_dom_sf"/>
</dbReference>
<dbReference type="EMBL" id="RBTD01000332">
    <property type="protein sequence ID" value="RMT17327.1"/>
    <property type="molecule type" value="Genomic_DNA"/>
</dbReference>
<dbReference type="InterPro" id="IPR015813">
    <property type="entry name" value="Pyrv/PenolPyrv_kinase-like_dom"/>
</dbReference>
<name>A0A3M5J2C5_PSEA0</name>
<evidence type="ECO:0000313" key="6">
    <source>
        <dbReference type="EMBL" id="RMT17327.1"/>
    </source>
</evidence>
<keyword evidence="4" id="KW-0067">ATP-binding</keyword>
<evidence type="ECO:0000256" key="1">
    <source>
        <dbReference type="ARBA" id="ARBA00007837"/>
    </source>
</evidence>
<keyword evidence="2" id="KW-0479">Metal-binding</keyword>
<dbReference type="GO" id="GO:0005524">
    <property type="term" value="F:ATP binding"/>
    <property type="evidence" value="ECO:0007669"/>
    <property type="project" value="UniProtKB-KW"/>
</dbReference>
<comment type="caution">
    <text evidence="6">The sequence shown here is derived from an EMBL/GenBank/DDBJ whole genome shotgun (WGS) entry which is preliminary data.</text>
</comment>
<evidence type="ECO:0000259" key="5">
    <source>
        <dbReference type="Pfam" id="PF02896"/>
    </source>
</evidence>
<dbReference type="AlphaFoldDB" id="A0A3M5J2C5"/>
<gene>
    <name evidence="6" type="ORF">ALP52_00322</name>
</gene>
<organism evidence="6 7">
    <name type="scientific">Pseudomonas amygdali pv. mori</name>
    <dbReference type="NCBI Taxonomy" id="34065"/>
    <lineage>
        <taxon>Bacteria</taxon>
        <taxon>Pseudomonadati</taxon>
        <taxon>Pseudomonadota</taxon>
        <taxon>Gammaproteobacteria</taxon>
        <taxon>Pseudomonadales</taxon>
        <taxon>Pseudomonadaceae</taxon>
        <taxon>Pseudomonas</taxon>
        <taxon>Pseudomonas amygdali</taxon>
    </lineage>
</organism>
<keyword evidence="3" id="KW-0547">Nucleotide-binding</keyword>
<comment type="similarity">
    <text evidence="1">Belongs to the PEP-utilizing enzyme family.</text>
</comment>
<dbReference type="Pfam" id="PF02896">
    <property type="entry name" value="PEP-utilizers_C"/>
    <property type="match status" value="1"/>
</dbReference>
<dbReference type="GO" id="GO:0008986">
    <property type="term" value="F:pyruvate, water dikinase activity"/>
    <property type="evidence" value="ECO:0007669"/>
    <property type="project" value="InterPro"/>
</dbReference>
<dbReference type="Proteomes" id="UP000276194">
    <property type="component" value="Unassembled WGS sequence"/>
</dbReference>
<reference evidence="6 7" key="1">
    <citation type="submission" date="2018-08" db="EMBL/GenBank/DDBJ databases">
        <title>Recombination of ecologically and evolutionarily significant loci maintains genetic cohesion in the Pseudomonas syringae species complex.</title>
        <authorList>
            <person name="Dillon M."/>
            <person name="Thakur S."/>
            <person name="Almeida R.N.D."/>
            <person name="Weir B.S."/>
            <person name="Guttman D.S."/>
        </authorList>
    </citation>
    <scope>NUCLEOTIDE SEQUENCE [LARGE SCALE GENOMIC DNA]</scope>
    <source>
        <strain evidence="6 7">ICMP 6941</strain>
    </source>
</reference>
<feature type="domain" description="PEP-utilising enzyme C-terminal" evidence="5">
    <location>
        <begin position="19"/>
        <end position="216"/>
    </location>
</feature>
<evidence type="ECO:0000313" key="7">
    <source>
        <dbReference type="Proteomes" id="UP000276194"/>
    </source>
</evidence>